<dbReference type="OrthoDB" id="64785at2759"/>
<accession>T0Q356</accession>
<evidence type="ECO:0000313" key="3">
    <source>
        <dbReference type="Proteomes" id="UP000030762"/>
    </source>
</evidence>
<evidence type="ECO:0000256" key="1">
    <source>
        <dbReference type="SAM" id="MobiDB-lite"/>
    </source>
</evidence>
<feature type="region of interest" description="Disordered" evidence="1">
    <location>
        <begin position="60"/>
        <end position="91"/>
    </location>
</feature>
<dbReference type="RefSeq" id="XP_008618776.1">
    <property type="nucleotide sequence ID" value="XM_008620554.1"/>
</dbReference>
<evidence type="ECO:0000313" key="2">
    <source>
        <dbReference type="EMBL" id="EQC27845.1"/>
    </source>
</evidence>
<dbReference type="VEuPathDB" id="FungiDB:SDRG_14427"/>
<dbReference type="Proteomes" id="UP000030762">
    <property type="component" value="Unassembled WGS sequence"/>
</dbReference>
<gene>
    <name evidence="2" type="ORF">SDRG_14427</name>
</gene>
<keyword evidence="3" id="KW-1185">Reference proteome</keyword>
<reference evidence="2 3" key="1">
    <citation type="submission" date="2012-04" db="EMBL/GenBank/DDBJ databases">
        <title>The Genome Sequence of Saprolegnia declina VS20.</title>
        <authorList>
            <consortium name="The Broad Institute Genome Sequencing Platform"/>
            <person name="Russ C."/>
            <person name="Nusbaum C."/>
            <person name="Tyler B."/>
            <person name="van West P."/>
            <person name="Dieguez-Uribeondo J."/>
            <person name="de Bruijn I."/>
            <person name="Tripathy S."/>
            <person name="Jiang R."/>
            <person name="Young S.K."/>
            <person name="Zeng Q."/>
            <person name="Gargeya S."/>
            <person name="Fitzgerald M."/>
            <person name="Haas B."/>
            <person name="Abouelleil A."/>
            <person name="Alvarado L."/>
            <person name="Arachchi H.M."/>
            <person name="Berlin A."/>
            <person name="Chapman S.B."/>
            <person name="Goldberg J."/>
            <person name="Griggs A."/>
            <person name="Gujja S."/>
            <person name="Hansen M."/>
            <person name="Howarth C."/>
            <person name="Imamovic A."/>
            <person name="Larimer J."/>
            <person name="McCowen C."/>
            <person name="Montmayeur A."/>
            <person name="Murphy C."/>
            <person name="Neiman D."/>
            <person name="Pearson M."/>
            <person name="Priest M."/>
            <person name="Roberts A."/>
            <person name="Saif S."/>
            <person name="Shea T."/>
            <person name="Sisk P."/>
            <person name="Sykes S."/>
            <person name="Wortman J."/>
            <person name="Nusbaum C."/>
            <person name="Birren B."/>
        </authorList>
    </citation>
    <scope>NUCLEOTIDE SEQUENCE [LARGE SCALE GENOMIC DNA]</scope>
    <source>
        <strain evidence="2 3">VS20</strain>
    </source>
</reference>
<sequence length="340" mass="38263">MTRPPPIAPMGPEAWAHTPAHATRRELQDARWEENRAMAATLAHKKRTPAVARGHKYVLSGLMHPRRGDRDSRSPRATAVESGTPAKRRTRSALLDERRAAQVEASAALAPETVVAPLPASAWWKNEPGYVESPPARPKRDVASAPATRCITLAEVTERRGKKTQVSGKITRERFRPATAGSRQPQLERWTDAVFHFSLPQQTENQVLMEKYDMAFKLPLDSSFTTDKIFHEELIKGGIKRAVHVETVDLADIDKSGKATRKRMAESRRLRESLNAYKATTGFVDEPTPVVEELRGRAKSVRFEEPLDDKARLRMVRDARRVRSGGFDMVTQLEKLHVYP</sequence>
<dbReference type="AlphaFoldDB" id="T0Q356"/>
<dbReference type="OMA" id="GFDMVTQ"/>
<feature type="region of interest" description="Disordered" evidence="1">
    <location>
        <begin position="1"/>
        <end position="25"/>
    </location>
</feature>
<protein>
    <submittedName>
        <fullName evidence="2">Uncharacterized protein</fullName>
    </submittedName>
</protein>
<dbReference type="EMBL" id="JH767202">
    <property type="protein sequence ID" value="EQC27845.1"/>
    <property type="molecule type" value="Genomic_DNA"/>
</dbReference>
<organism evidence="2 3">
    <name type="scientific">Saprolegnia diclina (strain VS20)</name>
    <dbReference type="NCBI Taxonomy" id="1156394"/>
    <lineage>
        <taxon>Eukaryota</taxon>
        <taxon>Sar</taxon>
        <taxon>Stramenopiles</taxon>
        <taxon>Oomycota</taxon>
        <taxon>Saprolegniomycetes</taxon>
        <taxon>Saprolegniales</taxon>
        <taxon>Saprolegniaceae</taxon>
        <taxon>Saprolegnia</taxon>
    </lineage>
</organism>
<proteinExistence type="predicted"/>
<dbReference type="GeneID" id="19955154"/>
<dbReference type="InParanoid" id="T0Q356"/>
<name>T0Q356_SAPDV</name>